<dbReference type="Gene3D" id="3.40.50.1400">
    <property type="match status" value="2"/>
</dbReference>
<dbReference type="EMBL" id="JRNT01000005">
    <property type="protein sequence ID" value="KGF48168.1"/>
    <property type="molecule type" value="Genomic_DNA"/>
</dbReference>
<evidence type="ECO:0000256" key="2">
    <source>
        <dbReference type="PIRSR" id="PIRSR033579-3"/>
    </source>
</evidence>
<keyword evidence="2" id="KW-0170">Cobalt</keyword>
<accession>A0A096AM40</accession>
<comment type="caution">
    <text evidence="3">The sequence shown here is derived from an EMBL/GenBank/DDBJ whole genome shotgun (WGS) entry which is preliminary data.</text>
</comment>
<dbReference type="GO" id="GO:0019251">
    <property type="term" value="P:anaerobic cobalamin biosynthetic process"/>
    <property type="evidence" value="ECO:0007669"/>
    <property type="project" value="InterPro"/>
</dbReference>
<feature type="binding site" evidence="2">
    <location>
        <position position="182"/>
    </location>
    <ligand>
        <name>Co(2+)</name>
        <dbReference type="ChEBI" id="CHEBI:48828"/>
    </ligand>
</feature>
<name>A0A096AM40_9FIRM</name>
<proteinExistence type="predicted"/>
<dbReference type="AlphaFoldDB" id="A0A096AM40"/>
<feature type="active site" description="Proton acceptor" evidence="1">
    <location>
        <position position="151"/>
    </location>
</feature>
<dbReference type="eggNOG" id="COG4822">
    <property type="taxonomic scope" value="Bacteria"/>
</dbReference>
<keyword evidence="2" id="KW-0479">Metal-binding</keyword>
<evidence type="ECO:0000256" key="1">
    <source>
        <dbReference type="PIRSR" id="PIRSR033579-1"/>
    </source>
</evidence>
<dbReference type="RefSeq" id="WP_038151078.1">
    <property type="nucleotide sequence ID" value="NZ_JRNT01000005.1"/>
</dbReference>
<organism evidence="3 4">
    <name type="scientific">Veillonella montpellierensis DNF00314</name>
    <dbReference type="NCBI Taxonomy" id="1401067"/>
    <lineage>
        <taxon>Bacteria</taxon>
        <taxon>Bacillati</taxon>
        <taxon>Bacillota</taxon>
        <taxon>Negativicutes</taxon>
        <taxon>Veillonellales</taxon>
        <taxon>Veillonellaceae</taxon>
        <taxon>Veillonella</taxon>
    </lineage>
</organism>
<dbReference type="SUPFAM" id="SSF53800">
    <property type="entry name" value="Chelatase"/>
    <property type="match status" value="1"/>
</dbReference>
<dbReference type="PIRSF" id="PIRSF033579">
    <property type="entry name" value="Anaer_Co_chel"/>
    <property type="match status" value="1"/>
</dbReference>
<keyword evidence="4" id="KW-1185">Reference proteome</keyword>
<dbReference type="GO" id="GO:0016852">
    <property type="term" value="F:sirohydrochlorin cobaltochelatase activity"/>
    <property type="evidence" value="ECO:0007669"/>
    <property type="project" value="InterPro"/>
</dbReference>
<evidence type="ECO:0000313" key="3">
    <source>
        <dbReference type="EMBL" id="KGF48168.1"/>
    </source>
</evidence>
<dbReference type="InterPro" id="IPR010388">
    <property type="entry name" value="Anaerobic_Co-chelatase"/>
</dbReference>
<feature type="binding site" evidence="2">
    <location>
        <position position="217"/>
    </location>
    <ligand>
        <name>Co(2+)</name>
        <dbReference type="ChEBI" id="CHEBI:48828"/>
    </ligand>
</feature>
<gene>
    <name evidence="3" type="ORF">HMPREF0872_00800</name>
</gene>
<feature type="binding site" evidence="2">
    <location>
        <position position="151"/>
    </location>
    <ligand>
        <name>Co(2+)</name>
        <dbReference type="ChEBI" id="CHEBI:48828"/>
    </ligand>
</feature>
<dbReference type="Pfam" id="PF06180">
    <property type="entry name" value="CbiK"/>
    <property type="match status" value="1"/>
</dbReference>
<sequence>MKQAILVVAFGTTIKEARVNNIDAVFNRIKDAYADYDCLLAFSSRIIVKRLRDRGEEIMTEQLAMEQLIDAGYEKIYVQPLHFAGGGEYEKLKRNIMNYEGAGNLTTLIVGRPLNFYMAQEEHPDDYQLFIDKFIATLPIPEGEGLVLVGHGGLDSGNSVYGMLQCKLLLNGMNHVRIAVLENAPYLEDTTFNWEILGGKRPRVLHVHPLLLVCGDHANNDLFGDEDDSVINQLRAQGYEVKIHRAGLGEYRAIQDLYVEHVQDMIDDCYGKRSTHRPVIPNIK</sequence>
<evidence type="ECO:0000313" key="4">
    <source>
        <dbReference type="Proteomes" id="UP000029628"/>
    </source>
</evidence>
<reference evidence="3 4" key="1">
    <citation type="submission" date="2014-07" db="EMBL/GenBank/DDBJ databases">
        <authorList>
            <person name="McCorrison J."/>
            <person name="Sanka R."/>
            <person name="Torralba M."/>
            <person name="Gillis M."/>
            <person name="Haft D.H."/>
            <person name="Methe B."/>
            <person name="Sutton G."/>
            <person name="Nelson K.E."/>
        </authorList>
    </citation>
    <scope>NUCLEOTIDE SEQUENCE [LARGE SCALE GENOMIC DNA]</scope>
    <source>
        <strain evidence="3 4">DNF00314</strain>
    </source>
</reference>
<protein>
    <submittedName>
        <fullName evidence="3">Cobalt chelatase</fullName>
    </submittedName>
</protein>
<dbReference type="Proteomes" id="UP000029628">
    <property type="component" value="Unassembled WGS sequence"/>
</dbReference>
<dbReference type="GO" id="GO:0046872">
    <property type="term" value="F:metal ion binding"/>
    <property type="evidence" value="ECO:0007669"/>
    <property type="project" value="UniProtKB-KW"/>
</dbReference>